<dbReference type="RefSeq" id="YP_223976.1">
    <property type="nucleotide sequence ID" value="NC_006938.1"/>
</dbReference>
<sequence length="94" mass="10806">MNLHEAIGRAVCGQRILYLVRRHRDGDDIMRRVVRDTHGLAMCNLANLRLHFPGEGLIKFMTDEDIRQGRHRGMLFDETNSLLPGAQAVVRRNL</sequence>
<protein>
    <submittedName>
        <fullName evidence="1">Gp52</fullName>
    </submittedName>
</protein>
<proteinExistence type="predicted"/>
<reference evidence="1 2" key="1">
    <citation type="journal article" date="2005" name="Appl. Environ. Microbiol.">
        <title>Genomic analysis of bacteriophage PhiJL001: insights into its interaction with a sponge-associated alpha-proteobacterium.</title>
        <authorList>
            <person name="Lohr J.E."/>
            <person name="Chen F."/>
            <person name="Hill R.T."/>
        </authorList>
    </citation>
    <scope>NUCLEOTIDE SEQUENCE</scope>
</reference>
<evidence type="ECO:0000313" key="1">
    <source>
        <dbReference type="EMBL" id="AAT69528.1"/>
    </source>
</evidence>
<accession>Q5DN53</accession>
<dbReference type="GeneID" id="3342414"/>
<dbReference type="Proteomes" id="UP000000993">
    <property type="component" value="Segment"/>
</dbReference>
<name>Q5DN53_9CAUD</name>
<dbReference type="EMBL" id="AY576273">
    <property type="protein sequence ID" value="AAT69528.1"/>
    <property type="molecule type" value="Genomic_DNA"/>
</dbReference>
<dbReference type="KEGG" id="vg:3342414"/>
<organism evidence="1 2">
    <name type="scientific">Alphaproteobacteria phage PhiJL001</name>
    <dbReference type="NCBI Taxonomy" id="2681607"/>
    <lineage>
        <taxon>Viruses</taxon>
        <taxon>Duplodnaviria</taxon>
        <taxon>Heunggongvirae</taxon>
        <taxon>Uroviricota</taxon>
        <taxon>Caudoviricetes</taxon>
        <taxon>Mesyanzhinovviridae</taxon>
        <taxon>Keylargovirus</taxon>
        <taxon>Keylargovirus JL001</taxon>
    </lineage>
</organism>
<keyword evidence="2" id="KW-1185">Reference proteome</keyword>
<gene>
    <name evidence="1" type="ORF">JL001p52</name>
</gene>
<evidence type="ECO:0000313" key="2">
    <source>
        <dbReference type="Proteomes" id="UP000000993"/>
    </source>
</evidence>